<dbReference type="AlphaFoldDB" id="A0AAJ0DBQ7"/>
<dbReference type="EMBL" id="JAWDJX010000030">
    <property type="protein sequence ID" value="KAK3050776.1"/>
    <property type="molecule type" value="Genomic_DNA"/>
</dbReference>
<evidence type="ECO:0000259" key="2">
    <source>
        <dbReference type="Pfam" id="PF20233"/>
    </source>
</evidence>
<feature type="compositionally biased region" description="Low complexity" evidence="1">
    <location>
        <begin position="136"/>
        <end position="156"/>
    </location>
</feature>
<sequence length="458" mass="50707">MSRSDSYASSAHTLESDDEVPLELAEYYDKAGDVSVISDSLNDLELDRIEKRTQRDLLRDQDTRPITSEEQFEAAYNDERSVLRNRLHDTRSNVDILRSQCIRMGLDVESRKWRKARISRGSGSSPTHAVHTVDVSSRTPSMTSSSSVADSTSLPPNIFGTHGNRPTPWSWSYLGRKDQRTERFEYVSNHSYISTATCNRSDLGRPGFLRAEKDGSSVVPGAAFHKSDGITDPDLRHLYGVTAHKKLSPYQPYCPSRHPGWRSQAQPQGFFTVGRVFFMPLGEATADDDTSITLDAAAAYCDHPRCRRLVVVKESDTYCSAIPITTLNGEGVAKPGVKKSNFTIIYTGGSPPPALDVELRQRNGEPMRPIPIRVDPGRKGVKLDTLSRLNFAKVYTVDHSAKVRSFGMVHRDSKRDLLYQFKDVWLASSRTAVPNEGSLSSTFLAVLTASGATKAGTG</sequence>
<name>A0AAJ0DBQ7_9PEZI</name>
<organism evidence="3 4">
    <name type="scientific">Extremus antarcticus</name>
    <dbReference type="NCBI Taxonomy" id="702011"/>
    <lineage>
        <taxon>Eukaryota</taxon>
        <taxon>Fungi</taxon>
        <taxon>Dikarya</taxon>
        <taxon>Ascomycota</taxon>
        <taxon>Pezizomycotina</taxon>
        <taxon>Dothideomycetes</taxon>
        <taxon>Dothideomycetidae</taxon>
        <taxon>Mycosphaerellales</taxon>
        <taxon>Extremaceae</taxon>
        <taxon>Extremus</taxon>
    </lineage>
</organism>
<feature type="region of interest" description="Disordered" evidence="1">
    <location>
        <begin position="117"/>
        <end position="161"/>
    </location>
</feature>
<feature type="domain" description="DUF6590" evidence="2">
    <location>
        <begin position="269"/>
        <end position="418"/>
    </location>
</feature>
<protein>
    <recommendedName>
        <fullName evidence="2">DUF6590 domain-containing protein</fullName>
    </recommendedName>
</protein>
<keyword evidence="4" id="KW-1185">Reference proteome</keyword>
<proteinExistence type="predicted"/>
<dbReference type="Pfam" id="PF20233">
    <property type="entry name" value="DUF6590"/>
    <property type="match status" value="1"/>
</dbReference>
<gene>
    <name evidence="3" type="ORF">LTR09_008142</name>
</gene>
<evidence type="ECO:0000313" key="3">
    <source>
        <dbReference type="EMBL" id="KAK3050776.1"/>
    </source>
</evidence>
<accession>A0AAJ0DBQ7</accession>
<reference evidence="3" key="1">
    <citation type="submission" date="2023-04" db="EMBL/GenBank/DDBJ databases">
        <title>Black Yeasts Isolated from many extreme environments.</title>
        <authorList>
            <person name="Coleine C."/>
            <person name="Stajich J.E."/>
            <person name="Selbmann L."/>
        </authorList>
    </citation>
    <scope>NUCLEOTIDE SEQUENCE</scope>
    <source>
        <strain evidence="3">CCFEE 5312</strain>
    </source>
</reference>
<evidence type="ECO:0000256" key="1">
    <source>
        <dbReference type="SAM" id="MobiDB-lite"/>
    </source>
</evidence>
<dbReference type="InterPro" id="IPR046497">
    <property type="entry name" value="DUF6590"/>
</dbReference>
<dbReference type="Proteomes" id="UP001271007">
    <property type="component" value="Unassembled WGS sequence"/>
</dbReference>
<comment type="caution">
    <text evidence="3">The sequence shown here is derived from an EMBL/GenBank/DDBJ whole genome shotgun (WGS) entry which is preliminary data.</text>
</comment>
<evidence type="ECO:0000313" key="4">
    <source>
        <dbReference type="Proteomes" id="UP001271007"/>
    </source>
</evidence>